<sequence>MAPLPFSRFKNGPLYPRSIRYPRSTKMSGTEISVGGKKSSTRFKKISCDTVKMSPEQKRRYLAFADPSDPKAKAMLSAVVLKDRKAVTEEEKETEQKKLVGILKAAEARNRLRNTRLHYQNLRAQEIHFLISFQRSTKGAVRLELFLPPRKNLAKLADCMNTVRRSRIEEILEDENGEIFIRRP</sequence>
<dbReference type="Proteomes" id="UP000827872">
    <property type="component" value="Linkage Group LG05"/>
</dbReference>
<protein>
    <submittedName>
        <fullName evidence="1">Uncharacterized protein</fullName>
    </submittedName>
</protein>
<reference evidence="1" key="1">
    <citation type="submission" date="2021-08" db="EMBL/GenBank/DDBJ databases">
        <title>The first chromosome-level gecko genome reveals the dynamic sex chromosomes of Neotropical dwarf geckos (Sphaerodactylidae: Sphaerodactylus).</title>
        <authorList>
            <person name="Pinto B.J."/>
            <person name="Keating S.E."/>
            <person name="Gamble T."/>
        </authorList>
    </citation>
    <scope>NUCLEOTIDE SEQUENCE</scope>
    <source>
        <strain evidence="1">TG3544</strain>
    </source>
</reference>
<dbReference type="EMBL" id="CM037618">
    <property type="protein sequence ID" value="KAH8000895.1"/>
    <property type="molecule type" value="Genomic_DNA"/>
</dbReference>
<comment type="caution">
    <text evidence="1">The sequence shown here is derived from an EMBL/GenBank/DDBJ whole genome shotgun (WGS) entry which is preliminary data.</text>
</comment>
<accession>A0ACB8F6D5</accession>
<keyword evidence="2" id="KW-1185">Reference proteome</keyword>
<evidence type="ECO:0000313" key="1">
    <source>
        <dbReference type="EMBL" id="KAH8000895.1"/>
    </source>
</evidence>
<evidence type="ECO:0000313" key="2">
    <source>
        <dbReference type="Proteomes" id="UP000827872"/>
    </source>
</evidence>
<organism evidence="1 2">
    <name type="scientific">Sphaerodactylus townsendi</name>
    <dbReference type="NCBI Taxonomy" id="933632"/>
    <lineage>
        <taxon>Eukaryota</taxon>
        <taxon>Metazoa</taxon>
        <taxon>Chordata</taxon>
        <taxon>Craniata</taxon>
        <taxon>Vertebrata</taxon>
        <taxon>Euteleostomi</taxon>
        <taxon>Lepidosauria</taxon>
        <taxon>Squamata</taxon>
        <taxon>Bifurcata</taxon>
        <taxon>Gekkota</taxon>
        <taxon>Sphaerodactylidae</taxon>
        <taxon>Sphaerodactylus</taxon>
    </lineage>
</organism>
<gene>
    <name evidence="1" type="ORF">K3G42_029845</name>
</gene>
<proteinExistence type="predicted"/>
<name>A0ACB8F6D5_9SAUR</name>